<sequence length="432" mass="45101">MALLSSTVAHDKPRQPPAGGGTPIEGSSPAASAADGVPAARFGLSPANTPAQNLTAMTKAFAAADSPKIRFAPGVYRLACGAFRAASAISLIGAGKTATTLQFEKGCQFNGDIFLWNSKSDVAVTDLTIDFNTPATPNKRINGLAFHAYSGDTDGLTIRNMRAINATSPVLVIAAAAAGGHRYTNIAITHNYVTLAEAAPTQNQCIALTTVNGAGKIPHAVVSYNICINTGIQVDGDYTQVVGNDISKFRFGTAIFAAFRSGKGITGETATNRFCRIEGNVMHDSPAGLDVNNVAAGGLENSCYQSVVKNNRAYNLGGAGFFNFAAGTSYIDNLAWNNGKQGPVGANSHLNQGGFALEDNFTESPAYSSQDVTLTGNKAWDDGAGTQRFGYVEFSDRVLHVTLKDNDFARSPVPLMPSPHGSMVAASPPQKK</sequence>
<dbReference type="Proteomes" id="UP000245890">
    <property type="component" value="Unassembled WGS sequence"/>
</dbReference>
<evidence type="ECO:0000256" key="1">
    <source>
        <dbReference type="SAM" id="MobiDB-lite"/>
    </source>
</evidence>
<protein>
    <recommendedName>
        <fullName evidence="4">Right handed beta helix domain-containing protein</fullName>
    </recommendedName>
</protein>
<proteinExistence type="predicted"/>
<evidence type="ECO:0000313" key="2">
    <source>
        <dbReference type="EMBL" id="PVX29422.1"/>
    </source>
</evidence>
<dbReference type="SUPFAM" id="SSF51126">
    <property type="entry name" value="Pectin lyase-like"/>
    <property type="match status" value="1"/>
</dbReference>
<evidence type="ECO:0000313" key="3">
    <source>
        <dbReference type="Proteomes" id="UP000245890"/>
    </source>
</evidence>
<keyword evidence="3" id="KW-1185">Reference proteome</keyword>
<evidence type="ECO:0008006" key="4">
    <source>
        <dbReference type="Google" id="ProtNLM"/>
    </source>
</evidence>
<comment type="caution">
    <text evidence="2">The sequence shown here is derived from an EMBL/GenBank/DDBJ whole genome shotgun (WGS) entry which is preliminary data.</text>
</comment>
<organism evidence="2 3">
    <name type="scientific">Sphingomonas pokkalii</name>
    <dbReference type="NCBI Taxonomy" id="2175090"/>
    <lineage>
        <taxon>Bacteria</taxon>
        <taxon>Pseudomonadati</taxon>
        <taxon>Pseudomonadota</taxon>
        <taxon>Alphaproteobacteria</taxon>
        <taxon>Sphingomonadales</taxon>
        <taxon>Sphingomonadaceae</taxon>
        <taxon>Sphingomonas</taxon>
    </lineage>
</organism>
<dbReference type="EMBL" id="QENQ01000001">
    <property type="protein sequence ID" value="PVX29422.1"/>
    <property type="molecule type" value="Genomic_DNA"/>
</dbReference>
<feature type="region of interest" description="Disordered" evidence="1">
    <location>
        <begin position="1"/>
        <end position="34"/>
    </location>
</feature>
<accession>A0A2U0SDF9</accession>
<dbReference type="InterPro" id="IPR011050">
    <property type="entry name" value="Pectin_lyase_fold/virulence"/>
</dbReference>
<feature type="region of interest" description="Disordered" evidence="1">
    <location>
        <begin position="412"/>
        <end position="432"/>
    </location>
</feature>
<dbReference type="AlphaFoldDB" id="A0A2U0SDF9"/>
<name>A0A2U0SDF9_9SPHN</name>
<reference evidence="2 3" key="1">
    <citation type="submission" date="2018-05" db="EMBL/GenBank/DDBJ databases">
        <title>Description of Sphingomonas pokkalii sp nov, isolated from the rhizosphere of saline tolerant pokkali rice and its draft genome analysis.</title>
        <authorList>
            <person name="Menon R."/>
            <person name="Kumari S."/>
            <person name="Rameshkumar N."/>
        </authorList>
    </citation>
    <scope>NUCLEOTIDE SEQUENCE [LARGE SCALE GENOMIC DNA]</scope>
    <source>
        <strain evidence="2 3">L3B27</strain>
    </source>
</reference>
<gene>
    <name evidence="2" type="ORF">DD559_08910</name>
</gene>